<evidence type="ECO:0000313" key="1">
    <source>
        <dbReference type="EMBL" id="EWG51766.1"/>
    </source>
</evidence>
<dbReference type="EMBL" id="DS022256">
    <property type="protein sequence ID" value="EWG51766.1"/>
    <property type="molecule type" value="Genomic_DNA"/>
</dbReference>
<keyword evidence="2" id="KW-1185">Reference proteome</keyword>
<protein>
    <submittedName>
        <fullName evidence="1">Uncharacterized protein</fullName>
    </submittedName>
</protein>
<dbReference type="KEGG" id="fvr:FVEG_16848"/>
<sequence length="225" mass="26004">MDVAPDLKYMMAGPWGRRSIDSLSKTLMLPSIAYLMSPEDFKLEEAPPYRLDTRGLEKILTSYSQPLRFIHFQALNVRSKVDVPRPAFRYLENFCTTLQHLILDYGVEARLSGSRIRSLKKFINLKSLFITANLIYSTPDADSIRDPGSLVKFLSDQIDSFTVINWTLPLFQETPLKYAFNGLLKAMVRGSFPQLRHLRSESSRWRKVRKIYREVVHVVETADPM</sequence>
<dbReference type="RefSeq" id="XP_018757957.1">
    <property type="nucleotide sequence ID" value="XM_018906087.1"/>
</dbReference>
<proteinExistence type="predicted"/>
<dbReference type="AlphaFoldDB" id="W7MKZ5"/>
<organism evidence="1 2">
    <name type="scientific">Gibberella moniliformis (strain M3125 / FGSC 7600)</name>
    <name type="common">Maize ear and stalk rot fungus</name>
    <name type="synonym">Fusarium verticillioides</name>
    <dbReference type="NCBI Taxonomy" id="334819"/>
    <lineage>
        <taxon>Eukaryota</taxon>
        <taxon>Fungi</taxon>
        <taxon>Dikarya</taxon>
        <taxon>Ascomycota</taxon>
        <taxon>Pezizomycotina</taxon>
        <taxon>Sordariomycetes</taxon>
        <taxon>Hypocreomycetidae</taxon>
        <taxon>Hypocreales</taxon>
        <taxon>Nectriaceae</taxon>
        <taxon>Fusarium</taxon>
        <taxon>Fusarium fujikuroi species complex</taxon>
    </lineage>
</organism>
<accession>W7MKZ5</accession>
<dbReference type="Proteomes" id="UP000009096">
    <property type="component" value="Chromosome 11"/>
</dbReference>
<reference evidence="1 2" key="1">
    <citation type="journal article" date="2010" name="Nature">
        <title>Comparative genomics reveals mobile pathogenicity chromosomes in Fusarium.</title>
        <authorList>
            <person name="Ma L.J."/>
            <person name="van der Does H.C."/>
            <person name="Borkovich K.A."/>
            <person name="Coleman J.J."/>
            <person name="Daboussi M.J."/>
            <person name="Di Pietro A."/>
            <person name="Dufresne M."/>
            <person name="Freitag M."/>
            <person name="Grabherr M."/>
            <person name="Henrissat B."/>
            <person name="Houterman P.M."/>
            <person name="Kang S."/>
            <person name="Shim W.B."/>
            <person name="Woloshuk C."/>
            <person name="Xie X."/>
            <person name="Xu J.R."/>
            <person name="Antoniw J."/>
            <person name="Baker S.E."/>
            <person name="Bluhm B.H."/>
            <person name="Breakspear A."/>
            <person name="Brown D.W."/>
            <person name="Butchko R.A."/>
            <person name="Chapman S."/>
            <person name="Coulson R."/>
            <person name="Coutinho P.M."/>
            <person name="Danchin E.G."/>
            <person name="Diener A."/>
            <person name="Gale L.R."/>
            <person name="Gardiner D.M."/>
            <person name="Goff S."/>
            <person name="Hammond-Kosack K.E."/>
            <person name="Hilburn K."/>
            <person name="Hua-Van A."/>
            <person name="Jonkers W."/>
            <person name="Kazan K."/>
            <person name="Kodira C.D."/>
            <person name="Koehrsen M."/>
            <person name="Kumar L."/>
            <person name="Lee Y.H."/>
            <person name="Li L."/>
            <person name="Manners J.M."/>
            <person name="Miranda-Saavedra D."/>
            <person name="Mukherjee M."/>
            <person name="Park G."/>
            <person name="Park J."/>
            <person name="Park S.Y."/>
            <person name="Proctor R.H."/>
            <person name="Regev A."/>
            <person name="Ruiz-Roldan M.C."/>
            <person name="Sain D."/>
            <person name="Sakthikumar S."/>
            <person name="Sykes S."/>
            <person name="Schwartz D.C."/>
            <person name="Turgeon B.G."/>
            <person name="Wapinski I."/>
            <person name="Yoder O."/>
            <person name="Young S."/>
            <person name="Zeng Q."/>
            <person name="Zhou S."/>
            <person name="Galagan J."/>
            <person name="Cuomo C.A."/>
            <person name="Kistler H.C."/>
            <person name="Rep M."/>
        </authorList>
    </citation>
    <scope>NUCLEOTIDE SEQUENCE [LARGE SCALE GENOMIC DNA]</scope>
    <source>
        <strain evidence="2">M3125 / FGSC 7600</strain>
    </source>
</reference>
<evidence type="ECO:0000313" key="2">
    <source>
        <dbReference type="Proteomes" id="UP000009096"/>
    </source>
</evidence>
<dbReference type="GeneID" id="30073724"/>
<name>W7MKZ5_GIBM7</name>
<dbReference type="EMBL" id="CM000588">
    <property type="protein sequence ID" value="EWG51766.1"/>
    <property type="molecule type" value="Genomic_DNA"/>
</dbReference>
<dbReference type="VEuPathDB" id="FungiDB:FVEG_16848"/>
<gene>
    <name evidence="1" type="ORF">FVEG_16848</name>
</gene>